<evidence type="ECO:0000256" key="8">
    <source>
        <dbReference type="RuleBase" id="RU366046"/>
    </source>
</evidence>
<gene>
    <name evidence="10" type="primary">galE</name>
    <name evidence="10" type="ORF">UFB30_01650</name>
</gene>
<reference evidence="10 11" key="1">
    <citation type="submission" date="2023-12" db="EMBL/GenBank/DDBJ databases">
        <title>Jeotgalibacillus haloalkaliphilus sp. nov., a novel salt-tolerant bacteria, isolated from the estuary of the Fenhe River into the Yellow River.</title>
        <authorList>
            <person name="Li Y."/>
        </authorList>
    </citation>
    <scope>NUCLEOTIDE SEQUENCE [LARGE SCALE GENOMIC DNA]</scope>
    <source>
        <strain evidence="10 11">HH7-29</strain>
    </source>
</reference>
<dbReference type="InterPro" id="IPR036291">
    <property type="entry name" value="NAD(P)-bd_dom_sf"/>
</dbReference>
<dbReference type="CDD" id="cd05247">
    <property type="entry name" value="UDP_G4E_1_SDR_e"/>
    <property type="match status" value="1"/>
</dbReference>
<dbReference type="SUPFAM" id="SSF51735">
    <property type="entry name" value="NAD(P)-binding Rossmann-fold domains"/>
    <property type="match status" value="1"/>
</dbReference>
<keyword evidence="6 8" id="KW-0520">NAD</keyword>
<dbReference type="Pfam" id="PF16363">
    <property type="entry name" value="GDP_Man_Dehyd"/>
    <property type="match status" value="1"/>
</dbReference>
<comment type="similarity">
    <text evidence="3 8">Belongs to the NAD(P)-dependent epimerase/dehydratase family.</text>
</comment>
<evidence type="ECO:0000313" key="11">
    <source>
        <dbReference type="Proteomes" id="UP001292084"/>
    </source>
</evidence>
<dbReference type="NCBIfam" id="TIGR01179">
    <property type="entry name" value="galE"/>
    <property type="match status" value="1"/>
</dbReference>
<keyword evidence="11" id="KW-1185">Reference proteome</keyword>
<dbReference type="NCBIfam" id="NF007956">
    <property type="entry name" value="PRK10675.1"/>
    <property type="match status" value="1"/>
</dbReference>
<evidence type="ECO:0000256" key="4">
    <source>
        <dbReference type="ARBA" id="ARBA00013189"/>
    </source>
</evidence>
<organism evidence="10 11">
    <name type="scientific">Jeotgalibacillus haloalkalitolerans</name>
    <dbReference type="NCBI Taxonomy" id="3104292"/>
    <lineage>
        <taxon>Bacteria</taxon>
        <taxon>Bacillati</taxon>
        <taxon>Bacillota</taxon>
        <taxon>Bacilli</taxon>
        <taxon>Bacillales</taxon>
        <taxon>Caryophanaceae</taxon>
        <taxon>Jeotgalibacillus</taxon>
    </lineage>
</organism>
<dbReference type="GO" id="GO:0003978">
    <property type="term" value="F:UDP-glucose 4-epimerase activity"/>
    <property type="evidence" value="ECO:0007669"/>
    <property type="project" value="UniProtKB-EC"/>
</dbReference>
<dbReference type="InterPro" id="IPR005886">
    <property type="entry name" value="UDP_G4E"/>
</dbReference>
<comment type="caution">
    <text evidence="10">The sequence shown here is derived from an EMBL/GenBank/DDBJ whole genome shotgun (WGS) entry which is preliminary data.</text>
</comment>
<keyword evidence="7 8" id="KW-0413">Isomerase</keyword>
<evidence type="ECO:0000256" key="3">
    <source>
        <dbReference type="ARBA" id="ARBA00007637"/>
    </source>
</evidence>
<dbReference type="Proteomes" id="UP001292084">
    <property type="component" value="Unassembled WGS sequence"/>
</dbReference>
<keyword evidence="8" id="KW-0119">Carbohydrate metabolism</keyword>
<dbReference type="Gene3D" id="3.40.50.720">
    <property type="entry name" value="NAD(P)-binding Rossmann-like Domain"/>
    <property type="match status" value="1"/>
</dbReference>
<evidence type="ECO:0000256" key="5">
    <source>
        <dbReference type="ARBA" id="ARBA00018569"/>
    </source>
</evidence>
<evidence type="ECO:0000256" key="2">
    <source>
        <dbReference type="ARBA" id="ARBA00001911"/>
    </source>
</evidence>
<comment type="cofactor">
    <cofactor evidence="2 8">
        <name>NAD(+)</name>
        <dbReference type="ChEBI" id="CHEBI:57540"/>
    </cofactor>
</comment>
<comment type="catalytic activity">
    <reaction evidence="1 8">
        <text>UDP-alpha-D-glucose = UDP-alpha-D-galactose</text>
        <dbReference type="Rhea" id="RHEA:22168"/>
        <dbReference type="ChEBI" id="CHEBI:58885"/>
        <dbReference type="ChEBI" id="CHEBI:66914"/>
        <dbReference type="EC" id="5.1.3.2"/>
    </reaction>
</comment>
<comment type="subunit">
    <text evidence="8">Homodimer.</text>
</comment>
<evidence type="ECO:0000256" key="6">
    <source>
        <dbReference type="ARBA" id="ARBA00023027"/>
    </source>
</evidence>
<dbReference type="PANTHER" id="PTHR43725:SF47">
    <property type="entry name" value="UDP-GLUCOSE 4-EPIMERASE"/>
    <property type="match status" value="1"/>
</dbReference>
<protein>
    <recommendedName>
        <fullName evidence="5 8">UDP-glucose 4-epimerase</fullName>
        <ecNumber evidence="4 8">5.1.3.2</ecNumber>
    </recommendedName>
</protein>
<evidence type="ECO:0000313" key="10">
    <source>
        <dbReference type="EMBL" id="MDZ5710901.1"/>
    </source>
</evidence>
<dbReference type="RefSeq" id="WP_322419930.1">
    <property type="nucleotide sequence ID" value="NZ_JAXQNN010000001.1"/>
</dbReference>
<dbReference type="PANTHER" id="PTHR43725">
    <property type="entry name" value="UDP-GLUCOSE 4-EPIMERASE"/>
    <property type="match status" value="1"/>
</dbReference>
<evidence type="ECO:0000256" key="1">
    <source>
        <dbReference type="ARBA" id="ARBA00000083"/>
    </source>
</evidence>
<evidence type="ECO:0000259" key="9">
    <source>
        <dbReference type="Pfam" id="PF16363"/>
    </source>
</evidence>
<dbReference type="EC" id="5.1.3.2" evidence="4 8"/>
<dbReference type="Gene3D" id="3.90.25.10">
    <property type="entry name" value="UDP-galactose 4-epimerase, domain 1"/>
    <property type="match status" value="1"/>
</dbReference>
<comment type="pathway">
    <text evidence="8">Carbohydrate metabolism; galactose metabolism.</text>
</comment>
<feature type="domain" description="NAD(P)-binding" evidence="9">
    <location>
        <begin position="4"/>
        <end position="321"/>
    </location>
</feature>
<dbReference type="InterPro" id="IPR016040">
    <property type="entry name" value="NAD(P)-bd_dom"/>
</dbReference>
<dbReference type="PRINTS" id="PR01713">
    <property type="entry name" value="NUCEPIMERASE"/>
</dbReference>
<accession>A0ABU5KI46</accession>
<sequence length="344" mass="38082">MTILVTGAAGYIGSHTCVELLEAGYNIVALDNFSNSHPESLKRVSELTGKIFPIVKADLKEETLIAEVFDQYQIEAVIHFAAYKAVGESVHHPLTYYENNLSGLINLLKVMERYKVKRIVFSSSATVYGSVAQMPIRENVPFGKTSPYGKTKQMAEEILNDLYTSDTAWNITILRYFNPIGAHSSGRIGEDPTGTPNNLVPYISQVAIGQRVMLNIFGNDYETKDGTGVRDYIHISDLANGHLKAIEAPEGLNVYNLGTGCGYSVLEVVEAFEEASGKAIPLKFTARRPGDIAVCYADPVKAELELKWKATRSLKDMCEDTWRWQTLNPSGYTDFNHLVQKAEG</sequence>
<dbReference type="EMBL" id="JAXQNN010000001">
    <property type="protein sequence ID" value="MDZ5710901.1"/>
    <property type="molecule type" value="Genomic_DNA"/>
</dbReference>
<evidence type="ECO:0000256" key="7">
    <source>
        <dbReference type="ARBA" id="ARBA00023235"/>
    </source>
</evidence>
<proteinExistence type="inferred from homology"/>
<name>A0ABU5KI46_9BACL</name>